<keyword evidence="3" id="KW-1185">Reference proteome</keyword>
<keyword evidence="1" id="KW-0175">Coiled coil</keyword>
<reference evidence="2 3" key="1">
    <citation type="submission" date="2018-05" db="EMBL/GenBank/DDBJ databases">
        <title>Genetic diversity of glacier-inhabiting Cryobacterium bacteria in China and description of Cryobacterium mengkeensis sp. nov. and Arthrobacter glacialis sp. nov.</title>
        <authorList>
            <person name="Liu Q."/>
            <person name="Xin Y.-H."/>
        </authorList>
    </citation>
    <scope>NUCLEOTIDE SEQUENCE [LARGE SCALE GENOMIC DNA]</scope>
    <source>
        <strain evidence="2 3">LI2</strain>
    </source>
</reference>
<gene>
    <name evidence="2" type="ORF">CVV68_17020</name>
</gene>
<feature type="coiled-coil region" evidence="1">
    <location>
        <begin position="13"/>
        <end position="62"/>
    </location>
</feature>
<protein>
    <submittedName>
        <fullName evidence="2">Uncharacterized protein</fullName>
    </submittedName>
</protein>
<dbReference type="OrthoDB" id="4951316at2"/>
<comment type="caution">
    <text evidence="2">The sequence shown here is derived from an EMBL/GenBank/DDBJ whole genome shotgun (WGS) entry which is preliminary data.</text>
</comment>
<evidence type="ECO:0000313" key="2">
    <source>
        <dbReference type="EMBL" id="PYI65745.1"/>
    </source>
</evidence>
<dbReference type="EMBL" id="QJVD01000021">
    <property type="protein sequence ID" value="PYI65745.1"/>
    <property type="molecule type" value="Genomic_DNA"/>
</dbReference>
<accession>A0A2V5L3B0</accession>
<proteinExistence type="predicted"/>
<organism evidence="2 3">
    <name type="scientific">Arthrobacter livingstonensis</name>
    <dbReference type="NCBI Taxonomy" id="670078"/>
    <lineage>
        <taxon>Bacteria</taxon>
        <taxon>Bacillati</taxon>
        <taxon>Actinomycetota</taxon>
        <taxon>Actinomycetes</taxon>
        <taxon>Micrococcales</taxon>
        <taxon>Micrococcaceae</taxon>
        <taxon>Arthrobacter</taxon>
    </lineage>
</organism>
<evidence type="ECO:0000313" key="3">
    <source>
        <dbReference type="Proteomes" id="UP000247832"/>
    </source>
</evidence>
<evidence type="ECO:0000256" key="1">
    <source>
        <dbReference type="SAM" id="Coils"/>
    </source>
</evidence>
<sequence length="138" mass="15950">MKTQLAAAVTENRVNLEAATDKCQRQLSEARQTARNQLETQTNRHEQELEKLRTRLRDLATINVDIACEMPELKAQITELQLENARLFHGQHADYQELLQIAGRLFELSSRLGLPLDKATKEIFQRRGWRSNTLVPEQ</sequence>
<dbReference type="RefSeq" id="WP_110502199.1">
    <property type="nucleotide sequence ID" value="NZ_QJVD01000021.1"/>
</dbReference>
<name>A0A2V5L3B0_9MICC</name>
<dbReference type="Proteomes" id="UP000247832">
    <property type="component" value="Unassembled WGS sequence"/>
</dbReference>
<dbReference type="AlphaFoldDB" id="A0A2V5L3B0"/>